<accession>G0AIP4</accession>
<dbReference type="HOGENOM" id="CLU_066846_1_0_4"/>
<reference evidence="3" key="6">
    <citation type="submission" date="2011-05" db="EMBL/GenBank/DDBJ databases">
        <title>Complete sequence of Collimonas fungivorans Ter331.</title>
        <authorList>
            <person name="Leveau J.H."/>
        </authorList>
    </citation>
    <scope>NUCLEOTIDE SEQUENCE [LARGE SCALE GENOMIC DNA]</scope>
    <source>
        <strain evidence="3">Ter331</strain>
    </source>
</reference>
<reference evidence="2 3" key="4">
    <citation type="journal article" date="2010" name="Environ. Microbiol.">
        <title>The bacterial genus Collimonas: mycophagy, weathering and other adaptive solutions to life in oligotrophic soil environments.</title>
        <authorList>
            <person name="Leveau J.H."/>
            <person name="Uroz S."/>
            <person name="de Boer W."/>
        </authorList>
    </citation>
    <scope>NUCLEOTIDE SEQUENCE [LARGE SCALE GENOMIC DNA]</scope>
    <source>
        <strain evidence="2 3">Ter331</strain>
    </source>
</reference>
<sequence length="328" mass="35176">MPQAYASRARSGDSTGLICRLSTLCLLNQCAPEPTMESSSKYPQSAQPETNMAKSTSKFFRVATEGATTDGRKIDRSTIEQIAKTFNPATYGARIWLEHIRGTMPDGSFRAYGDVLAVKAEEVDTDAGKKMALFAQIDPTPDLIAMTKARQKIYSSLEISPNFADSGQPYLVGLGVTDSPASLGTEILTFAANSGTANPFAARKQNPDNLYSEAVEIALEFDTAQADPEPGKLATSIKNLFKKITAGDTSNDARFSDVSEAIQTVATHVAAGDEKFAASQVRIETLETALEKVTSDFASFKRQMDTTDANPTQRPQAAGGSGVIKTEF</sequence>
<dbReference type="MEROPS" id="S73.001"/>
<evidence type="ECO:0000313" key="2">
    <source>
        <dbReference type="EMBL" id="AEK60827.1"/>
    </source>
</evidence>
<feature type="region of interest" description="Disordered" evidence="1">
    <location>
        <begin position="305"/>
        <end position="328"/>
    </location>
</feature>
<evidence type="ECO:0000313" key="3">
    <source>
        <dbReference type="Proteomes" id="UP000008392"/>
    </source>
</evidence>
<gene>
    <name evidence="2" type="ordered locus">CFU_0995</name>
</gene>
<reference evidence="2 3" key="2">
    <citation type="journal article" date="2006" name="J. Microbiol. Methods">
        <title>Genomic flank-sequencing of plasposon insertion sites for rapid identification of functional genes.</title>
        <authorList>
            <person name="Leveau J.H."/>
            <person name="Gerards S."/>
            <person name="Fritsche K."/>
            <person name="Zondag G."/>
            <person name="van Veen J.A."/>
        </authorList>
    </citation>
    <scope>NUCLEOTIDE SEQUENCE [LARGE SCALE GENOMIC DNA]</scope>
    <source>
        <strain evidence="2 3">Ter331</strain>
    </source>
</reference>
<evidence type="ECO:0000256" key="1">
    <source>
        <dbReference type="SAM" id="MobiDB-lite"/>
    </source>
</evidence>
<feature type="compositionally biased region" description="Polar residues" evidence="1">
    <location>
        <begin position="306"/>
        <end position="315"/>
    </location>
</feature>
<feature type="region of interest" description="Disordered" evidence="1">
    <location>
        <begin position="36"/>
        <end position="56"/>
    </location>
</feature>
<dbReference type="InterPro" id="IPR009228">
    <property type="entry name" value="Capsid_scaffold_GpO"/>
</dbReference>
<dbReference type="STRING" id="1005048.CFU_0995"/>
<protein>
    <submittedName>
        <fullName evidence="2">Putative bacteriophage protein</fullName>
    </submittedName>
</protein>
<organism evidence="2 3">
    <name type="scientific">Collimonas fungivorans (strain Ter331)</name>
    <dbReference type="NCBI Taxonomy" id="1005048"/>
    <lineage>
        <taxon>Bacteria</taxon>
        <taxon>Pseudomonadati</taxon>
        <taxon>Pseudomonadota</taxon>
        <taxon>Betaproteobacteria</taxon>
        <taxon>Burkholderiales</taxon>
        <taxon>Oxalobacteraceae</taxon>
        <taxon>Collimonas</taxon>
    </lineage>
</organism>
<reference evidence="2 3" key="1">
    <citation type="journal article" date="2004" name="Environ. Microbiol.">
        <title>Phylogeny-function analysis of (meta)genomic libraries: screening for expression of ribosomal RNA genes by large-insert library fluorescent in situ hybridization (LIL-FISH).</title>
        <authorList>
            <person name="Leveau J.H."/>
            <person name="Gerards S."/>
            <person name="de Boer W."/>
            <person name="van Veen J.A."/>
        </authorList>
    </citation>
    <scope>NUCLEOTIDE SEQUENCE [LARGE SCALE GENOMIC DNA]</scope>
    <source>
        <strain evidence="2 3">Ter331</strain>
    </source>
</reference>
<dbReference type="Pfam" id="PF05929">
    <property type="entry name" value="Phage_GPO"/>
    <property type="match status" value="1"/>
</dbReference>
<dbReference type="eggNOG" id="ENOG502ZBY8">
    <property type="taxonomic scope" value="Bacteria"/>
</dbReference>
<dbReference type="EMBL" id="CP002745">
    <property type="protein sequence ID" value="AEK60827.1"/>
    <property type="molecule type" value="Genomic_DNA"/>
</dbReference>
<reference evidence="2 3" key="3">
    <citation type="journal article" date="2008" name="FEMS Microbiol. Ecol.">
        <title>Identification and characterization of genes underlying chitinolysis in Collimonas fungivorans Ter331.</title>
        <authorList>
            <person name="Fritsche K."/>
            <person name="de Boer W."/>
            <person name="Gerards S."/>
            <person name="van den Berg M."/>
            <person name="van Veen J.A."/>
            <person name="Leveau J.H."/>
        </authorList>
    </citation>
    <scope>NUCLEOTIDE SEQUENCE [LARGE SCALE GENOMIC DNA]</scope>
    <source>
        <strain evidence="2 3">Ter331</strain>
    </source>
</reference>
<keyword evidence="3" id="KW-1185">Reference proteome</keyword>
<dbReference type="AlphaFoldDB" id="G0AIP4"/>
<name>G0AIP4_COLFT</name>
<reference evidence="2 3" key="5">
    <citation type="journal article" date="2011" name="ISME J.">
        <title>Dual transcriptional profiling of a bacterial/fungal confrontation: Collimonas fungivorans versus Aspergillus niger.</title>
        <authorList>
            <person name="Mela F."/>
            <person name="Fritsche K."/>
            <person name="de Boer W."/>
            <person name="van Veen J.A."/>
            <person name="de Graaff L.H."/>
            <person name="van den Berg M."/>
            <person name="Leveau J.H."/>
        </authorList>
    </citation>
    <scope>NUCLEOTIDE SEQUENCE [LARGE SCALE GENOMIC DNA]</scope>
    <source>
        <strain evidence="2 3">Ter331</strain>
    </source>
</reference>
<dbReference type="KEGG" id="cfu:CFU_0995"/>
<dbReference type="Proteomes" id="UP000008392">
    <property type="component" value="Chromosome"/>
</dbReference>
<proteinExistence type="predicted"/>